<evidence type="ECO:0000256" key="4">
    <source>
        <dbReference type="PIRSR" id="PIRSR000097-1"/>
    </source>
</evidence>
<feature type="domain" description="NADP-dependent oxidoreductase" evidence="7">
    <location>
        <begin position="19"/>
        <end position="281"/>
    </location>
</feature>
<dbReference type="InterPro" id="IPR018170">
    <property type="entry name" value="Aldo/ket_reductase_CS"/>
</dbReference>
<dbReference type="FunFam" id="3.20.20.100:FF:000015">
    <property type="entry name" value="Oxidoreductase, aldo/keto reductase family"/>
    <property type="match status" value="1"/>
</dbReference>
<feature type="site" description="Lowers pKa of active site Tyr" evidence="6">
    <location>
        <position position="83"/>
    </location>
</feature>
<dbReference type="STRING" id="61424.A0A2T9YYP9"/>
<evidence type="ECO:0000313" key="8">
    <source>
        <dbReference type="EMBL" id="PVU97472.1"/>
    </source>
</evidence>
<evidence type="ECO:0000313" key="9">
    <source>
        <dbReference type="Proteomes" id="UP000245699"/>
    </source>
</evidence>
<evidence type="ECO:0000256" key="6">
    <source>
        <dbReference type="PIRSR" id="PIRSR000097-3"/>
    </source>
</evidence>
<keyword evidence="3" id="KW-0560">Oxidoreductase</keyword>
<feature type="binding site" evidence="5">
    <location>
        <position position="116"/>
    </location>
    <ligand>
        <name>substrate</name>
    </ligand>
</feature>
<dbReference type="Gene3D" id="3.20.20.100">
    <property type="entry name" value="NADP-dependent oxidoreductase domain"/>
    <property type="match status" value="1"/>
</dbReference>
<sequence length="296" mass="34037">MSLDRTILLNNGLRIPIFGFGTFKMTDKEELKQLIKDSIKIGYRHIDTATMYQNEEAIGEALEEVFNDPSYGVSRKDIWITTKLCTDDQGYEGTYRSVANSLKKLRTDYIDLYLIHWPYTSGRERSDVSNKETRKESWKALEELYEKKTLRAIGVSNFYIQHMEDLLTYAKVVPAINQCEYHPLLFIKEEVENCKKHGIAFEAYRSLVAGKLLDGTFNAEQLDEVAKKHGVTKAQVLLAWSLNRDIIVIPKASSESRLRQNFESQTIILDQEDMEKIDSISKTMNARITSDPNTMA</sequence>
<dbReference type="GO" id="GO:0016616">
    <property type="term" value="F:oxidoreductase activity, acting on the CH-OH group of donors, NAD or NADP as acceptor"/>
    <property type="evidence" value="ECO:0007669"/>
    <property type="project" value="UniProtKB-ARBA"/>
</dbReference>
<comment type="caution">
    <text evidence="8">The sequence shown here is derived from an EMBL/GenBank/DDBJ whole genome shotgun (WGS) entry which is preliminary data.</text>
</comment>
<dbReference type="Pfam" id="PF00248">
    <property type="entry name" value="Aldo_ket_red"/>
    <property type="match status" value="1"/>
</dbReference>
<dbReference type="PIRSF" id="PIRSF000097">
    <property type="entry name" value="AKR"/>
    <property type="match status" value="1"/>
</dbReference>
<gene>
    <name evidence="8" type="ORF">BB559_002026</name>
</gene>
<dbReference type="OrthoDB" id="416253at2759"/>
<feature type="active site" description="Proton donor" evidence="4">
    <location>
        <position position="52"/>
    </location>
</feature>
<dbReference type="EMBL" id="MBFT01000106">
    <property type="protein sequence ID" value="PVU97472.1"/>
    <property type="molecule type" value="Genomic_DNA"/>
</dbReference>
<accession>A0A2T9YYP9</accession>
<dbReference type="InterPro" id="IPR036812">
    <property type="entry name" value="NAD(P)_OxRdtase_dom_sf"/>
</dbReference>
<dbReference type="AlphaFoldDB" id="A0A2T9YYP9"/>
<reference evidence="8 9" key="1">
    <citation type="journal article" date="2018" name="MBio">
        <title>Comparative Genomics Reveals the Core Gene Toolbox for the Fungus-Insect Symbiosis.</title>
        <authorList>
            <person name="Wang Y."/>
            <person name="Stata M."/>
            <person name="Wang W."/>
            <person name="Stajich J.E."/>
            <person name="White M.M."/>
            <person name="Moncalvo J.M."/>
        </authorList>
    </citation>
    <scope>NUCLEOTIDE SEQUENCE [LARGE SCALE GENOMIC DNA]</scope>
    <source>
        <strain evidence="8 9">AUS-77-4</strain>
    </source>
</reference>
<proteinExistence type="inferred from homology"/>
<protein>
    <recommendedName>
        <fullName evidence="7">NADP-dependent oxidoreductase domain-containing protein</fullName>
    </recommendedName>
</protein>
<dbReference type="InterPro" id="IPR020471">
    <property type="entry name" value="AKR"/>
</dbReference>
<evidence type="ECO:0000259" key="7">
    <source>
        <dbReference type="Pfam" id="PF00248"/>
    </source>
</evidence>
<comment type="similarity">
    <text evidence="1">Belongs to the aldo/keto reductase family.</text>
</comment>
<evidence type="ECO:0000256" key="3">
    <source>
        <dbReference type="ARBA" id="ARBA00023002"/>
    </source>
</evidence>
<dbReference type="SUPFAM" id="SSF51430">
    <property type="entry name" value="NAD(P)-linked oxidoreductase"/>
    <property type="match status" value="1"/>
</dbReference>
<evidence type="ECO:0000256" key="5">
    <source>
        <dbReference type="PIRSR" id="PIRSR000097-2"/>
    </source>
</evidence>
<organism evidence="8 9">
    <name type="scientific">Furculomyces boomerangus</name>
    <dbReference type="NCBI Taxonomy" id="61424"/>
    <lineage>
        <taxon>Eukaryota</taxon>
        <taxon>Fungi</taxon>
        <taxon>Fungi incertae sedis</taxon>
        <taxon>Zoopagomycota</taxon>
        <taxon>Kickxellomycotina</taxon>
        <taxon>Harpellomycetes</taxon>
        <taxon>Harpellales</taxon>
        <taxon>Harpellaceae</taxon>
        <taxon>Furculomyces</taxon>
    </lineage>
</organism>
<dbReference type="PRINTS" id="PR00069">
    <property type="entry name" value="ALDKETRDTASE"/>
</dbReference>
<dbReference type="Proteomes" id="UP000245699">
    <property type="component" value="Unassembled WGS sequence"/>
</dbReference>
<evidence type="ECO:0000256" key="1">
    <source>
        <dbReference type="ARBA" id="ARBA00007905"/>
    </source>
</evidence>
<dbReference type="PANTHER" id="PTHR43827">
    <property type="entry name" value="2,5-DIKETO-D-GLUCONIC ACID REDUCTASE"/>
    <property type="match status" value="1"/>
</dbReference>
<keyword evidence="9" id="KW-1185">Reference proteome</keyword>
<evidence type="ECO:0000256" key="2">
    <source>
        <dbReference type="ARBA" id="ARBA00022857"/>
    </source>
</evidence>
<dbReference type="PROSITE" id="PS00798">
    <property type="entry name" value="ALDOKETO_REDUCTASE_1"/>
    <property type="match status" value="1"/>
</dbReference>
<name>A0A2T9YYP9_9FUNG</name>
<dbReference type="InterPro" id="IPR023210">
    <property type="entry name" value="NADP_OxRdtase_dom"/>
</dbReference>
<dbReference type="PANTHER" id="PTHR43827:SF3">
    <property type="entry name" value="NADP-DEPENDENT OXIDOREDUCTASE DOMAIN-CONTAINING PROTEIN"/>
    <property type="match status" value="1"/>
</dbReference>
<keyword evidence="2" id="KW-0521">NADP</keyword>